<sequence>MLQRARGLWAPALQRIADALRSVRGTREYHRVGTGLAPR</sequence>
<organism evidence="1 2">
    <name type="scientific">Bradyrhizobium daqingense</name>
    <dbReference type="NCBI Taxonomy" id="993502"/>
    <lineage>
        <taxon>Bacteria</taxon>
        <taxon>Pseudomonadati</taxon>
        <taxon>Pseudomonadota</taxon>
        <taxon>Alphaproteobacteria</taxon>
        <taxon>Hyphomicrobiales</taxon>
        <taxon>Nitrobacteraceae</taxon>
        <taxon>Bradyrhizobium</taxon>
    </lineage>
</organism>
<comment type="caution">
    <text evidence="1">The sequence shown here is derived from an EMBL/GenBank/DDBJ whole genome shotgun (WGS) entry which is preliminary data.</text>
</comment>
<accession>A0A562KPY8</accession>
<name>A0A562KPY8_9BRAD</name>
<protein>
    <submittedName>
        <fullName evidence="1">Uncharacterized protein</fullName>
    </submittedName>
</protein>
<dbReference type="AlphaFoldDB" id="A0A562KPY8"/>
<dbReference type="Proteomes" id="UP000317176">
    <property type="component" value="Unassembled WGS sequence"/>
</dbReference>
<evidence type="ECO:0000313" key="2">
    <source>
        <dbReference type="Proteomes" id="UP000317176"/>
    </source>
</evidence>
<proteinExistence type="predicted"/>
<reference evidence="1 2" key="1">
    <citation type="journal article" date="2015" name="Stand. Genomic Sci.">
        <title>Genomic Encyclopedia of Bacterial and Archaeal Type Strains, Phase III: the genomes of soil and plant-associated and newly described type strains.</title>
        <authorList>
            <person name="Whitman W.B."/>
            <person name="Woyke T."/>
            <person name="Klenk H.P."/>
            <person name="Zhou Y."/>
            <person name="Lilburn T.G."/>
            <person name="Beck B.J."/>
            <person name="De Vos P."/>
            <person name="Vandamme P."/>
            <person name="Eisen J.A."/>
            <person name="Garrity G."/>
            <person name="Hugenholtz P."/>
            <person name="Kyrpides N.C."/>
        </authorList>
    </citation>
    <scope>NUCLEOTIDE SEQUENCE [LARGE SCALE GENOMIC DNA]</scope>
    <source>
        <strain evidence="1 2">CGMCC 1.10947</strain>
    </source>
</reference>
<evidence type="ECO:0000313" key="1">
    <source>
        <dbReference type="EMBL" id="TWH97345.1"/>
    </source>
</evidence>
<gene>
    <name evidence="1" type="ORF">IQ17_06228</name>
</gene>
<dbReference type="EMBL" id="VLKL01000026">
    <property type="protein sequence ID" value="TWH97345.1"/>
    <property type="molecule type" value="Genomic_DNA"/>
</dbReference>
<keyword evidence="2" id="KW-1185">Reference proteome</keyword>